<feature type="region of interest" description="Disordered" evidence="6">
    <location>
        <begin position="955"/>
        <end position="981"/>
    </location>
</feature>
<dbReference type="CDD" id="cd22249">
    <property type="entry name" value="UDM1_RNF168_RNF169-like"/>
    <property type="match status" value="1"/>
</dbReference>
<dbReference type="InterPro" id="IPR011011">
    <property type="entry name" value="Znf_FYVE_PHD"/>
</dbReference>
<reference evidence="10" key="1">
    <citation type="submission" date="2025-08" db="UniProtKB">
        <authorList>
            <consortium name="RefSeq"/>
        </authorList>
    </citation>
    <scope>IDENTIFICATION</scope>
    <source>
        <tissue evidence="10">Whole organism</tissue>
    </source>
</reference>
<feature type="compositionally biased region" description="Basic residues" evidence="6">
    <location>
        <begin position="1047"/>
        <end position="1056"/>
    </location>
</feature>
<evidence type="ECO:0000313" key="10">
    <source>
        <dbReference type="RefSeq" id="XP_018016427.1"/>
    </source>
</evidence>
<proteinExistence type="predicted"/>
<feature type="compositionally biased region" description="Low complexity" evidence="6">
    <location>
        <begin position="908"/>
        <end position="931"/>
    </location>
</feature>
<keyword evidence="1" id="KW-0479">Metal-binding</keyword>
<keyword evidence="3" id="KW-0862">Zinc</keyword>
<evidence type="ECO:0000256" key="3">
    <source>
        <dbReference type="ARBA" id="ARBA00022833"/>
    </source>
</evidence>
<feature type="compositionally biased region" description="Basic residues" evidence="6">
    <location>
        <begin position="1023"/>
        <end position="1037"/>
    </location>
</feature>
<feature type="compositionally biased region" description="Polar residues" evidence="6">
    <location>
        <begin position="827"/>
        <end position="845"/>
    </location>
</feature>
<feature type="region of interest" description="Disordered" evidence="6">
    <location>
        <begin position="788"/>
        <end position="931"/>
    </location>
</feature>
<evidence type="ECO:0000256" key="5">
    <source>
        <dbReference type="SAM" id="Coils"/>
    </source>
</evidence>
<feature type="compositionally biased region" description="Acidic residues" evidence="6">
    <location>
        <begin position="65"/>
        <end position="91"/>
    </location>
</feature>
<evidence type="ECO:0000313" key="9">
    <source>
        <dbReference type="Proteomes" id="UP000694843"/>
    </source>
</evidence>
<keyword evidence="5" id="KW-0175">Coiled coil</keyword>
<gene>
    <name evidence="10" type="primary">LOC108673152</name>
</gene>
<accession>A0A8B7NRU1</accession>
<keyword evidence="2 4" id="KW-0863">Zinc-finger</keyword>
<keyword evidence="9" id="KW-1185">Reference proteome</keyword>
<feature type="domain" description="PHD-type" evidence="8">
    <location>
        <begin position="195"/>
        <end position="314"/>
    </location>
</feature>
<evidence type="ECO:0000259" key="7">
    <source>
        <dbReference type="PROSITE" id="PS50016"/>
    </source>
</evidence>
<dbReference type="InterPro" id="IPR019786">
    <property type="entry name" value="Zinc_finger_PHD-type_CS"/>
</dbReference>
<evidence type="ECO:0000256" key="4">
    <source>
        <dbReference type="PROSITE-ProRule" id="PRU00146"/>
    </source>
</evidence>
<feature type="region of interest" description="Disordered" evidence="6">
    <location>
        <begin position="586"/>
        <end position="624"/>
    </location>
</feature>
<evidence type="ECO:0000259" key="8">
    <source>
        <dbReference type="PROSITE" id="PS51805"/>
    </source>
</evidence>
<feature type="compositionally biased region" description="Pro residues" evidence="6">
    <location>
        <begin position="1151"/>
        <end position="1161"/>
    </location>
</feature>
<feature type="compositionally biased region" description="Polar residues" evidence="6">
    <location>
        <begin position="864"/>
        <end position="896"/>
    </location>
</feature>
<dbReference type="InterPro" id="IPR019787">
    <property type="entry name" value="Znf_PHD-finger"/>
</dbReference>
<dbReference type="CDD" id="cd15562">
    <property type="entry name" value="PHD2_PHF14"/>
    <property type="match status" value="1"/>
</dbReference>
<dbReference type="GO" id="GO:0006357">
    <property type="term" value="P:regulation of transcription by RNA polymerase II"/>
    <property type="evidence" value="ECO:0007669"/>
    <property type="project" value="TreeGrafter"/>
</dbReference>
<feature type="domain" description="PHD-type" evidence="7">
    <location>
        <begin position="131"/>
        <end position="192"/>
    </location>
</feature>
<dbReference type="Gene3D" id="3.30.40.10">
    <property type="entry name" value="Zinc/RING finger domain, C3HC4 (zinc finger)"/>
    <property type="match status" value="2"/>
</dbReference>
<dbReference type="Pfam" id="PF00628">
    <property type="entry name" value="PHD"/>
    <property type="match status" value="2"/>
</dbReference>
<dbReference type="GeneID" id="108673152"/>
<feature type="domain" description="PHD-type" evidence="7">
    <location>
        <begin position="1206"/>
        <end position="1259"/>
    </location>
</feature>
<dbReference type="OrthoDB" id="336088at2759"/>
<feature type="domain" description="PHD-type" evidence="7">
    <location>
        <begin position="626"/>
        <end position="680"/>
    </location>
</feature>
<name>A0A8B7NRU1_HYAAZ</name>
<feature type="region of interest" description="Disordered" evidence="6">
    <location>
        <begin position="1127"/>
        <end position="1204"/>
    </location>
</feature>
<dbReference type="PANTHER" id="PTHR13793">
    <property type="entry name" value="PHD FINGER PROTEINS"/>
    <property type="match status" value="1"/>
</dbReference>
<dbReference type="PROSITE" id="PS01359">
    <property type="entry name" value="ZF_PHD_1"/>
    <property type="match status" value="3"/>
</dbReference>
<feature type="compositionally biased region" description="Polar residues" evidence="6">
    <location>
        <begin position="1165"/>
        <end position="1185"/>
    </location>
</feature>
<dbReference type="PANTHER" id="PTHR13793:SF150">
    <property type="entry name" value="PHD FINGER PROTEIN 14"/>
    <property type="match status" value="1"/>
</dbReference>
<dbReference type="SUPFAM" id="SSF57903">
    <property type="entry name" value="FYVE/PHD zinc finger"/>
    <property type="match status" value="3"/>
</dbReference>
<feature type="region of interest" description="Disordered" evidence="6">
    <location>
        <begin position="47"/>
        <end position="109"/>
    </location>
</feature>
<evidence type="ECO:0000256" key="6">
    <source>
        <dbReference type="SAM" id="MobiDB-lite"/>
    </source>
</evidence>
<feature type="compositionally biased region" description="Acidic residues" evidence="6">
    <location>
        <begin position="49"/>
        <end position="58"/>
    </location>
</feature>
<dbReference type="RefSeq" id="XP_018016427.1">
    <property type="nucleotide sequence ID" value="XM_018160938.2"/>
</dbReference>
<protein>
    <submittedName>
        <fullName evidence="10">Mucin-5AC</fullName>
    </submittedName>
</protein>
<dbReference type="InterPro" id="IPR050701">
    <property type="entry name" value="Histone_Mod_Regulator"/>
</dbReference>
<dbReference type="SMART" id="SM00249">
    <property type="entry name" value="PHD"/>
    <property type="match status" value="4"/>
</dbReference>
<dbReference type="GO" id="GO:0008270">
    <property type="term" value="F:zinc ion binding"/>
    <property type="evidence" value="ECO:0007669"/>
    <property type="project" value="UniProtKB-KW"/>
</dbReference>
<dbReference type="AlphaFoldDB" id="A0A8B7NRU1"/>
<dbReference type="PROSITE" id="PS51805">
    <property type="entry name" value="EPHD"/>
    <property type="match status" value="1"/>
</dbReference>
<evidence type="ECO:0000256" key="1">
    <source>
        <dbReference type="ARBA" id="ARBA00022723"/>
    </source>
</evidence>
<feature type="region of interest" description="Disordered" evidence="6">
    <location>
        <begin position="1001"/>
        <end position="1094"/>
    </location>
</feature>
<sequence>MSEDGTNNDPKADSVGLFLRAMVDREPGKRKVKASKAALIDLALLDMGDSSDDSDFNVDEAKLNDDDDISINSDPDADDGSSSDDEDEDGSNSDVENAMLPEDAQPSTNGLSMQKLLESAQKKQKIDGHKILVCAVCLGDNSDDANEIVTCDGWCHVSVHEGCYGVSDTVSVSSTVSSCSTEPWFCDACKAGVRNPPCELCPNLGHSIFKETEMGRWVHLVCALYVPGVAFSEVDKLSFPTLFEMAYSRWGSKVCSLCEDIRYAKTGVCIGCDAGMCRSYFHVTCAQREGLLSEVNHGEADQADPYYAHCKLHTDKELMKRRKRNWLTLQLHVKHTDSAVISDKDQSRLDRKLVKYREKYDQVKAARPTPWFPTQKMPRSISTCASLFRTLLHKTQLMGLPTETHEAEVNAVGDIRKKWHVPPAFSVEFTSYYVDRGRRLKEMKSKLEQLLAENAKLSEDDRKISELLAEAERENKAENELKDSLLAKSLELHNILKGLAGRPLPLPPVVAAIHNSLTAVPPPEPPVNNQPGLGGGRETRRLITKAAAKMMSDPLPSNMSGVLGPRIGSTIPERQAPADVMMTASTPAAPPASAGEIVPSLTPKDPNLDTPSTPPAKASNSRDRETHTCSVCLQTNDQHLQILCDTCALYYHLCCLDPPLSRMPKKTKQMGWQCSDCCRTSDSEKLPEVDTNAPRQLRRIIKEPAKFSPSVTSEQKTLDRSPPPCSSPVPEPASSTKNKACGSAITTPVKRRRSNDGAKRTSTSSMKRARKTIENVISDVTKDIIRDEKLKQDKATPISPLGSPGSRTRRGQHGPTDQKKILHDLPTLQNTDPSASDASQSNLTSAKKDHIDGSSINDTKDSSKCQTSCAEPKTTNLTQPCGTVTKSITPSDNTASGVPLSLPDPNKSCVSSSSSTSNNSSTSLASSSSSVSIYSPAPTVVLSSLSTPVSAIPTSVLPTTSPSSVSALSVSSPSTVTPALSVCSPSPSILDISADTLPSALHSPVADSAPSHEEDVSASSPRKEKRHRDGSKKKKKEKERDKEKSGEKRRKKHHHSYWQSNQTSEMLAPLRLKIKPLPPRPSEGVTPDPPSCTIIEINASSSTANVLLPSSSSSSLDDACAASTVGCAPASATSHASESSNSSSESSSRVSPPPSGYPNLPPGYTLTQPMLQRPSSDKTSASPTTAGDACSRRKSDGGSAGCSQQFSKCDVCGETGGVTNTVSCDECHKAYHFNCLEPPLKKTPKRRGYSWYCEDCEPSK</sequence>
<dbReference type="Gene3D" id="2.30.30.1150">
    <property type="match status" value="2"/>
</dbReference>
<dbReference type="PROSITE" id="PS50016">
    <property type="entry name" value="ZF_PHD_2"/>
    <property type="match status" value="3"/>
</dbReference>
<feature type="region of interest" description="Disordered" evidence="6">
    <location>
        <begin position="703"/>
        <end position="770"/>
    </location>
</feature>
<dbReference type="InterPro" id="IPR013083">
    <property type="entry name" value="Znf_RING/FYVE/PHD"/>
</dbReference>
<dbReference type="Pfam" id="PF13832">
    <property type="entry name" value="zf-HC5HC2H_2"/>
    <property type="match status" value="1"/>
</dbReference>
<dbReference type="InterPro" id="IPR001965">
    <property type="entry name" value="Znf_PHD"/>
</dbReference>
<evidence type="ECO:0000256" key="2">
    <source>
        <dbReference type="ARBA" id="ARBA00022771"/>
    </source>
</evidence>
<dbReference type="CDD" id="cd15674">
    <property type="entry name" value="ePHD_PHF14"/>
    <property type="match status" value="1"/>
</dbReference>
<feature type="compositionally biased region" description="Basic and acidic residues" evidence="6">
    <location>
        <begin position="846"/>
        <end position="863"/>
    </location>
</feature>
<dbReference type="CDD" id="cd15563">
    <property type="entry name" value="PHD3_PHF14"/>
    <property type="match status" value="1"/>
</dbReference>
<dbReference type="Proteomes" id="UP000694843">
    <property type="component" value="Unplaced"/>
</dbReference>
<organism evidence="9 10">
    <name type="scientific">Hyalella azteca</name>
    <name type="common">Amphipod</name>
    <dbReference type="NCBI Taxonomy" id="294128"/>
    <lineage>
        <taxon>Eukaryota</taxon>
        <taxon>Metazoa</taxon>
        <taxon>Ecdysozoa</taxon>
        <taxon>Arthropoda</taxon>
        <taxon>Crustacea</taxon>
        <taxon>Multicrustacea</taxon>
        <taxon>Malacostraca</taxon>
        <taxon>Eumalacostraca</taxon>
        <taxon>Peracarida</taxon>
        <taxon>Amphipoda</taxon>
        <taxon>Senticaudata</taxon>
        <taxon>Talitrida</taxon>
        <taxon>Talitroidea</taxon>
        <taxon>Hyalellidae</taxon>
        <taxon>Hyalella</taxon>
    </lineage>
</organism>
<dbReference type="InterPro" id="IPR034732">
    <property type="entry name" value="EPHD"/>
</dbReference>
<dbReference type="KEGG" id="hazt:108673152"/>
<feature type="compositionally biased region" description="Low complexity" evidence="6">
    <location>
        <begin position="1127"/>
        <end position="1150"/>
    </location>
</feature>
<feature type="coiled-coil region" evidence="5">
    <location>
        <begin position="440"/>
        <end position="488"/>
    </location>
</feature>
<feature type="compositionally biased region" description="Pro residues" evidence="6">
    <location>
        <begin position="721"/>
        <end position="731"/>
    </location>
</feature>